<dbReference type="HOGENOM" id="CLU_1841895_0_0_7"/>
<dbReference type="KEGG" id="dhy:DESAM_20036"/>
<gene>
    <name evidence="1" type="ORF">DESAM_20036</name>
</gene>
<sequence>MAEIQITTDSSLIIRNACALHSDCRIAVIRGIQVYTDTCNFVIKQPQILFDCQLVVRNNIAQSIRTRLIIQQMFQQLISTTIRVTHLRRALLDTSFRVSGSQAFIADTIQHLEQQFNRSADAGLTIFNVIINEEHEIQT</sequence>
<evidence type="ECO:0000313" key="2">
    <source>
        <dbReference type="Proteomes" id="UP000010808"/>
    </source>
</evidence>
<dbReference type="EMBL" id="FO203522">
    <property type="protein sequence ID" value="CCO22327.1"/>
    <property type="molecule type" value="Genomic_DNA"/>
</dbReference>
<keyword evidence="2" id="KW-1185">Reference proteome</keyword>
<dbReference type="AlphaFoldDB" id="L0R7X2"/>
<name>L0R7X2_9BACT</name>
<reference evidence="1 2" key="1">
    <citation type="submission" date="2012-10" db="EMBL/GenBank/DDBJ databases">
        <authorList>
            <person name="Genoscope - CEA"/>
        </authorList>
    </citation>
    <scope>NUCLEOTIDE SEQUENCE [LARGE SCALE GENOMIC DNA]</scope>
    <source>
        <strain evidence="2">AM13 / DSM 14728</strain>
    </source>
</reference>
<evidence type="ECO:0000313" key="1">
    <source>
        <dbReference type="EMBL" id="CCO22327.1"/>
    </source>
</evidence>
<accession>L0R7X2</accession>
<dbReference type="PATRIC" id="fig|1121451.3.peg.313"/>
<dbReference type="Proteomes" id="UP000010808">
    <property type="component" value="Chromosome"/>
</dbReference>
<organism evidence="1 2">
    <name type="scientific">Maridesulfovibrio hydrothermalis AM13 = DSM 14728</name>
    <dbReference type="NCBI Taxonomy" id="1121451"/>
    <lineage>
        <taxon>Bacteria</taxon>
        <taxon>Pseudomonadati</taxon>
        <taxon>Thermodesulfobacteriota</taxon>
        <taxon>Desulfovibrionia</taxon>
        <taxon>Desulfovibrionales</taxon>
        <taxon>Desulfovibrionaceae</taxon>
        <taxon>Maridesulfovibrio</taxon>
    </lineage>
</organism>
<proteinExistence type="predicted"/>
<dbReference type="STRING" id="1121451.DESAM_20036"/>
<protein>
    <submittedName>
        <fullName evidence="1">Uncharacterized protein</fullName>
    </submittedName>
</protein>